<proteinExistence type="predicted"/>
<organism evidence="2">
    <name type="scientific">viral metagenome</name>
    <dbReference type="NCBI Taxonomy" id="1070528"/>
    <lineage>
        <taxon>unclassified sequences</taxon>
        <taxon>metagenomes</taxon>
        <taxon>organismal metagenomes</taxon>
    </lineage>
</organism>
<dbReference type="EMBL" id="MN740975">
    <property type="protein sequence ID" value="QHU20855.1"/>
    <property type="molecule type" value="Genomic_DNA"/>
</dbReference>
<evidence type="ECO:0008006" key="3">
    <source>
        <dbReference type="Google" id="ProtNLM"/>
    </source>
</evidence>
<dbReference type="Gene3D" id="3.40.30.10">
    <property type="entry name" value="Glutaredoxin"/>
    <property type="match status" value="1"/>
</dbReference>
<name>A0A6C0KS79_9ZZZZ</name>
<evidence type="ECO:0000256" key="1">
    <source>
        <dbReference type="SAM" id="MobiDB-lite"/>
    </source>
</evidence>
<feature type="compositionally biased region" description="Basic residues" evidence="1">
    <location>
        <begin position="102"/>
        <end position="113"/>
    </location>
</feature>
<sequence length="113" mass="12258">MTTLLYTIYGFEGCGYYKAAVELLHSLASKNKNVKIKELAVPRENWHNTLATVSKNHKLVATDVSKVRAHTTSPLIIKGNAYLGGHDNLVAAISTAPPKTTGGKKKKPVKKSN</sequence>
<dbReference type="AlphaFoldDB" id="A0A6C0KS79"/>
<evidence type="ECO:0000313" key="2">
    <source>
        <dbReference type="EMBL" id="QHU20855.1"/>
    </source>
</evidence>
<protein>
    <recommendedName>
        <fullName evidence="3">Glutaredoxin domain-containing protein</fullName>
    </recommendedName>
</protein>
<feature type="region of interest" description="Disordered" evidence="1">
    <location>
        <begin position="94"/>
        <end position="113"/>
    </location>
</feature>
<reference evidence="2" key="1">
    <citation type="journal article" date="2020" name="Nature">
        <title>Giant virus diversity and host interactions through global metagenomics.</title>
        <authorList>
            <person name="Schulz F."/>
            <person name="Roux S."/>
            <person name="Paez-Espino D."/>
            <person name="Jungbluth S."/>
            <person name="Walsh D.A."/>
            <person name="Denef V.J."/>
            <person name="McMahon K.D."/>
            <person name="Konstantinidis K.T."/>
            <person name="Eloe-Fadrosh E.A."/>
            <person name="Kyrpides N.C."/>
            <person name="Woyke T."/>
        </authorList>
    </citation>
    <scope>NUCLEOTIDE SEQUENCE</scope>
    <source>
        <strain evidence="2">GVMAG-S-3300013094-100</strain>
    </source>
</reference>
<accession>A0A6C0KS79</accession>